<dbReference type="Gene3D" id="1.10.287.130">
    <property type="match status" value="1"/>
</dbReference>
<feature type="transmembrane region" description="Helical" evidence="8">
    <location>
        <begin position="155"/>
        <end position="176"/>
    </location>
</feature>
<keyword evidence="8" id="KW-0812">Transmembrane</keyword>
<feature type="transmembrane region" description="Helical" evidence="8">
    <location>
        <begin position="182"/>
        <end position="203"/>
    </location>
</feature>
<dbReference type="SMART" id="SM00388">
    <property type="entry name" value="HisKA"/>
    <property type="match status" value="1"/>
</dbReference>
<evidence type="ECO:0000313" key="10">
    <source>
        <dbReference type="EMBL" id="MTJ05854.1"/>
    </source>
</evidence>
<comment type="caution">
    <text evidence="10">The sequence shown here is derived from an EMBL/GenBank/DDBJ whole genome shotgun (WGS) entry which is preliminary data.</text>
</comment>
<feature type="transmembrane region" description="Helical" evidence="8">
    <location>
        <begin position="98"/>
        <end position="120"/>
    </location>
</feature>
<evidence type="ECO:0000256" key="4">
    <source>
        <dbReference type="ARBA" id="ARBA00022679"/>
    </source>
</evidence>
<dbReference type="InterPro" id="IPR005467">
    <property type="entry name" value="His_kinase_dom"/>
</dbReference>
<dbReference type="InterPro" id="IPR036097">
    <property type="entry name" value="HisK_dim/P_sf"/>
</dbReference>
<feature type="transmembrane region" description="Helical" evidence="8">
    <location>
        <begin position="59"/>
        <end position="78"/>
    </location>
</feature>
<dbReference type="InterPro" id="IPR050736">
    <property type="entry name" value="Sensor_HK_Regulatory"/>
</dbReference>
<feature type="domain" description="Histidine kinase" evidence="9">
    <location>
        <begin position="236"/>
        <end position="455"/>
    </location>
</feature>
<dbReference type="EMBL" id="VENJ01000025">
    <property type="protein sequence ID" value="MTJ05854.1"/>
    <property type="molecule type" value="Genomic_DNA"/>
</dbReference>
<evidence type="ECO:0000313" key="11">
    <source>
        <dbReference type="Proteomes" id="UP000483078"/>
    </source>
</evidence>
<protein>
    <recommendedName>
        <fullName evidence="2">histidine kinase</fullName>
        <ecNumber evidence="2">2.7.13.3</ecNumber>
    </recommendedName>
</protein>
<evidence type="ECO:0000256" key="8">
    <source>
        <dbReference type="SAM" id="Phobius"/>
    </source>
</evidence>
<keyword evidence="6" id="KW-0902">Two-component regulatory system</keyword>
<name>A0A7C9L9I4_9RHOB</name>
<dbReference type="GO" id="GO:0000155">
    <property type="term" value="F:phosphorelay sensor kinase activity"/>
    <property type="evidence" value="ECO:0007669"/>
    <property type="project" value="InterPro"/>
</dbReference>
<keyword evidence="5 10" id="KW-0418">Kinase</keyword>
<dbReference type="RefSeq" id="WP_273250981.1">
    <property type="nucleotide sequence ID" value="NZ_VENJ01000025.1"/>
</dbReference>
<dbReference type="FunFam" id="3.30.565.10:FF:000006">
    <property type="entry name" value="Sensor histidine kinase WalK"/>
    <property type="match status" value="1"/>
</dbReference>
<proteinExistence type="predicted"/>
<evidence type="ECO:0000256" key="6">
    <source>
        <dbReference type="ARBA" id="ARBA00023012"/>
    </source>
</evidence>
<feature type="transmembrane region" description="Helical" evidence="8">
    <location>
        <begin position="126"/>
        <end position="143"/>
    </location>
</feature>
<reference evidence="10 11" key="1">
    <citation type="submission" date="2019-06" db="EMBL/GenBank/DDBJ databases">
        <title>Enrichment of Autotrophic Halophilic Microorganisms from Red Sea Brine Pool Using Microbial Electrosynthesis System.</title>
        <authorList>
            <person name="Alqahtani M.F."/>
            <person name="Bajracharya S."/>
            <person name="Katuri K.P."/>
            <person name="Ali M."/>
            <person name="Saikaly P.E."/>
        </authorList>
    </citation>
    <scope>NUCLEOTIDE SEQUENCE [LARGE SCALE GENOMIC DNA]</scope>
    <source>
        <strain evidence="10">MES6</strain>
    </source>
</reference>
<dbReference type="FunFam" id="1.10.287.130:FF:000001">
    <property type="entry name" value="Two-component sensor histidine kinase"/>
    <property type="match status" value="1"/>
</dbReference>
<evidence type="ECO:0000256" key="2">
    <source>
        <dbReference type="ARBA" id="ARBA00012438"/>
    </source>
</evidence>
<dbReference type="Pfam" id="PF02518">
    <property type="entry name" value="HATPase_c"/>
    <property type="match status" value="1"/>
</dbReference>
<dbReference type="SMART" id="SM00387">
    <property type="entry name" value="HATPase_c"/>
    <property type="match status" value="1"/>
</dbReference>
<dbReference type="EC" id="2.7.13.3" evidence="2"/>
<dbReference type="Proteomes" id="UP000483078">
    <property type="component" value="Unassembled WGS sequence"/>
</dbReference>
<dbReference type="SUPFAM" id="SSF47384">
    <property type="entry name" value="Homodimeric domain of signal transducing histidine kinase"/>
    <property type="match status" value="1"/>
</dbReference>
<dbReference type="InterPro" id="IPR003594">
    <property type="entry name" value="HATPase_dom"/>
</dbReference>
<evidence type="ECO:0000259" key="9">
    <source>
        <dbReference type="PROSITE" id="PS50109"/>
    </source>
</evidence>
<sequence length="460" mass="51083">MSSTESTTAQTAQKPDREVDKLIRNMRDYCQVGIDLVWQRQIIFAAALALAAYYYDARLAGTVLLLVAVSELYDFWVFKKVLNWTGDDPRTARRFLRLLYIGTLLSASAIVLYSIGLAVLQGPTTHFMSLFFLFAAALFAAMNNHQILPVLVIRLAIYGFAFLFIPIRDIVISDAALKSELWAQLFTSVFVLFFIVESSRYYLRFYRMKLAQMDLLRAEHEKTRIAYNAKTEFVSTMSHELRTPLTSIKGAVDVVNSGQLGALPEKVSSTLEVAQRNCARLLSLINEILDLQRLENGNLSFSLQRVDLREIVSGAVSDNQPYASKLGITILSTLPAEPIWVDVDQARLHQVFTNVLSNAAKFSPSGSDVSVYLQTDKEMARVFFHDEGVGLSESDAVKVFDRFTQLDSSDTRKTGGSGLGMNISKHIMEAHGGSVSYSKNSGAGTTFVVELPVHQQAGKG</sequence>
<evidence type="ECO:0000256" key="7">
    <source>
        <dbReference type="ARBA" id="ARBA00023136"/>
    </source>
</evidence>
<dbReference type="PRINTS" id="PR00344">
    <property type="entry name" value="BCTRLSENSOR"/>
</dbReference>
<keyword evidence="4" id="KW-0808">Transferase</keyword>
<comment type="catalytic activity">
    <reaction evidence="1">
        <text>ATP + protein L-histidine = ADP + protein N-phospho-L-histidine.</text>
        <dbReference type="EC" id="2.7.13.3"/>
    </reaction>
</comment>
<keyword evidence="3" id="KW-0597">Phosphoprotein</keyword>
<organism evidence="10 11">
    <name type="scientific">Sediminimonas qiaohouensis</name>
    <dbReference type="NCBI Taxonomy" id="552061"/>
    <lineage>
        <taxon>Bacteria</taxon>
        <taxon>Pseudomonadati</taxon>
        <taxon>Pseudomonadota</taxon>
        <taxon>Alphaproteobacteria</taxon>
        <taxon>Rhodobacterales</taxon>
        <taxon>Roseobacteraceae</taxon>
        <taxon>Sediminimonas</taxon>
    </lineage>
</organism>
<dbReference type="Gene3D" id="3.30.565.10">
    <property type="entry name" value="Histidine kinase-like ATPase, C-terminal domain"/>
    <property type="match status" value="1"/>
</dbReference>
<dbReference type="PANTHER" id="PTHR43711">
    <property type="entry name" value="TWO-COMPONENT HISTIDINE KINASE"/>
    <property type="match status" value="1"/>
</dbReference>
<keyword evidence="8" id="KW-1133">Transmembrane helix</keyword>
<evidence type="ECO:0000256" key="3">
    <source>
        <dbReference type="ARBA" id="ARBA00022553"/>
    </source>
</evidence>
<keyword evidence="7 8" id="KW-0472">Membrane</keyword>
<dbReference type="InterPro" id="IPR004358">
    <property type="entry name" value="Sig_transdc_His_kin-like_C"/>
</dbReference>
<dbReference type="InterPro" id="IPR003661">
    <property type="entry name" value="HisK_dim/P_dom"/>
</dbReference>
<evidence type="ECO:0000256" key="1">
    <source>
        <dbReference type="ARBA" id="ARBA00000085"/>
    </source>
</evidence>
<evidence type="ECO:0000256" key="5">
    <source>
        <dbReference type="ARBA" id="ARBA00022777"/>
    </source>
</evidence>
<dbReference type="InterPro" id="IPR036890">
    <property type="entry name" value="HATPase_C_sf"/>
</dbReference>
<feature type="transmembrane region" description="Helical" evidence="8">
    <location>
        <begin position="32"/>
        <end position="53"/>
    </location>
</feature>
<dbReference type="PANTHER" id="PTHR43711:SF1">
    <property type="entry name" value="HISTIDINE KINASE 1"/>
    <property type="match status" value="1"/>
</dbReference>
<dbReference type="Pfam" id="PF00512">
    <property type="entry name" value="HisKA"/>
    <property type="match status" value="1"/>
</dbReference>
<dbReference type="AlphaFoldDB" id="A0A7C9L9I4"/>
<dbReference type="SUPFAM" id="SSF55874">
    <property type="entry name" value="ATPase domain of HSP90 chaperone/DNA topoisomerase II/histidine kinase"/>
    <property type="match status" value="1"/>
</dbReference>
<dbReference type="PROSITE" id="PS50109">
    <property type="entry name" value="HIS_KIN"/>
    <property type="match status" value="1"/>
</dbReference>
<dbReference type="CDD" id="cd00082">
    <property type="entry name" value="HisKA"/>
    <property type="match status" value="1"/>
</dbReference>
<accession>A0A7C9L9I4</accession>
<gene>
    <name evidence="10" type="ORF">FH759_14350</name>
</gene>